<sequence>MPRPVLIFDFDGTVAVGDGPLLAYARAVAAHTASADAFVSAVSAHLAAPTADVIDGYDAVRRLALDAGVDDDALAAAYTLSRTQLGSADAPVSTAAGLAEFLAQVDAERLLVTNAPATRLDAALSGIGLAGLFDRVITDAAKPAGLDALLDSLGEGVPVLTVGDVWRNDLAPAHARGLDTALVGGYVDAAATPTFRADTLDELLPALAAWVDAAHVDAPPAAHLPSHA</sequence>
<dbReference type="Proteomes" id="UP000186456">
    <property type="component" value="Unassembled WGS sequence"/>
</dbReference>
<dbReference type="SUPFAM" id="SSF56784">
    <property type="entry name" value="HAD-like"/>
    <property type="match status" value="1"/>
</dbReference>
<dbReference type="EMBL" id="FNJN01000004">
    <property type="protein sequence ID" value="SDP10575.1"/>
    <property type="molecule type" value="Genomic_DNA"/>
</dbReference>
<evidence type="ECO:0000313" key="1">
    <source>
        <dbReference type="EMBL" id="SDP10575.1"/>
    </source>
</evidence>
<protein>
    <submittedName>
        <fullName evidence="1">FMN phosphatase YigB, HAD superfamily</fullName>
    </submittedName>
</protein>
<organism evidence="1 2">
    <name type="scientific">Microbacterium testaceum (strain StLB037)</name>
    <dbReference type="NCBI Taxonomy" id="979556"/>
    <lineage>
        <taxon>Bacteria</taxon>
        <taxon>Bacillati</taxon>
        <taxon>Actinomycetota</taxon>
        <taxon>Actinomycetes</taxon>
        <taxon>Micrococcales</taxon>
        <taxon>Microbacteriaceae</taxon>
        <taxon>Microbacterium</taxon>
    </lineage>
</organism>
<reference evidence="1 2" key="1">
    <citation type="submission" date="2016-10" db="EMBL/GenBank/DDBJ databases">
        <authorList>
            <person name="de Groot N.N."/>
        </authorList>
    </citation>
    <scope>NUCLEOTIDE SEQUENCE [LARGE SCALE GENOMIC DNA]</scope>
    <source>
        <strain evidence="1 2">StLB037</strain>
    </source>
</reference>
<proteinExistence type="predicted"/>
<gene>
    <name evidence="1" type="ORF">SAMN04487788_2115</name>
</gene>
<dbReference type="InterPro" id="IPR036412">
    <property type="entry name" value="HAD-like_sf"/>
</dbReference>
<evidence type="ECO:0000313" key="2">
    <source>
        <dbReference type="Proteomes" id="UP000186456"/>
    </source>
</evidence>
<accession>A0A1H0Q0N2</accession>
<dbReference type="AlphaFoldDB" id="A0A1H0Q0N2"/>
<dbReference type="RefSeq" id="WP_074695533.1">
    <property type="nucleotide sequence ID" value="NZ_FNJN01000004.1"/>
</dbReference>
<dbReference type="Gene3D" id="3.40.50.1000">
    <property type="entry name" value="HAD superfamily/HAD-like"/>
    <property type="match status" value="1"/>
</dbReference>
<name>A0A1H0Q0N2_MICTS</name>
<dbReference type="InterPro" id="IPR023214">
    <property type="entry name" value="HAD_sf"/>
</dbReference>